<evidence type="ECO:0000313" key="16">
    <source>
        <dbReference type="EMBL" id="MDT2732764.1"/>
    </source>
</evidence>
<dbReference type="PANTHER" id="PTHR21581">
    <property type="entry name" value="D-ALANYL-D-ALANINE CARBOXYPEPTIDASE"/>
    <property type="match status" value="1"/>
</dbReference>
<keyword evidence="7 14" id="KW-0732">Signal</keyword>
<dbReference type="AlphaFoldDB" id="A0A854WE14"/>
<protein>
    <recommendedName>
        <fullName evidence="4">serine-type D-Ala-D-Ala carboxypeptidase</fullName>
        <ecNumber evidence="4">3.4.16.4</ecNumber>
    </recommendedName>
</protein>
<dbReference type="GO" id="GO:0008360">
    <property type="term" value="P:regulation of cell shape"/>
    <property type="evidence" value="ECO:0007669"/>
    <property type="project" value="UniProtKB-KW"/>
</dbReference>
<comment type="function">
    <text evidence="1">Removes C-terminal D-alanyl residues from sugar-peptide cell wall precursors.</text>
</comment>
<dbReference type="EC" id="3.4.16.4" evidence="4"/>
<evidence type="ECO:0000256" key="8">
    <source>
        <dbReference type="ARBA" id="ARBA00022801"/>
    </source>
</evidence>
<evidence type="ECO:0000256" key="4">
    <source>
        <dbReference type="ARBA" id="ARBA00012448"/>
    </source>
</evidence>
<dbReference type="PANTHER" id="PTHR21581:SF11">
    <property type="entry name" value="D-ALANYL-D-ALANINE CARBOXYPEPTIDASE DACA"/>
    <property type="match status" value="1"/>
</dbReference>
<dbReference type="GO" id="GO:0009252">
    <property type="term" value="P:peptidoglycan biosynthetic process"/>
    <property type="evidence" value="ECO:0007669"/>
    <property type="project" value="UniProtKB-UniPathway"/>
</dbReference>
<evidence type="ECO:0000259" key="15">
    <source>
        <dbReference type="SMART" id="SM00936"/>
    </source>
</evidence>
<dbReference type="EMBL" id="NSGR01000007">
    <property type="protein sequence ID" value="PCH12891.1"/>
    <property type="molecule type" value="Genomic_DNA"/>
</dbReference>
<evidence type="ECO:0000256" key="12">
    <source>
        <dbReference type="ARBA" id="ARBA00034000"/>
    </source>
</evidence>
<dbReference type="InterPro" id="IPR001967">
    <property type="entry name" value="Peptidase_S11_N"/>
</dbReference>
<evidence type="ECO:0000313" key="18">
    <source>
        <dbReference type="Proteomes" id="UP000217465"/>
    </source>
</evidence>
<dbReference type="UniPathway" id="UPA00219"/>
<keyword evidence="5 17" id="KW-0121">Carboxypeptidase</keyword>
<dbReference type="Proteomes" id="UP000217465">
    <property type="component" value="Unassembled WGS sequence"/>
</dbReference>
<dbReference type="InterPro" id="IPR037167">
    <property type="entry name" value="Peptidase_S11_C_sf"/>
</dbReference>
<dbReference type="GO" id="GO:0071555">
    <property type="term" value="P:cell wall organization"/>
    <property type="evidence" value="ECO:0007669"/>
    <property type="project" value="UniProtKB-KW"/>
</dbReference>
<feature type="chain" id="PRO_5032851241" description="serine-type D-Ala-D-Ala carboxypeptidase" evidence="14">
    <location>
        <begin position="23"/>
        <end position="412"/>
    </location>
</feature>
<evidence type="ECO:0000313" key="17">
    <source>
        <dbReference type="EMBL" id="PCH12891.1"/>
    </source>
</evidence>
<evidence type="ECO:0000256" key="1">
    <source>
        <dbReference type="ARBA" id="ARBA00003217"/>
    </source>
</evidence>
<feature type="signal peptide" evidence="14">
    <location>
        <begin position="1"/>
        <end position="22"/>
    </location>
</feature>
<dbReference type="Proteomes" id="UP001180515">
    <property type="component" value="Unassembled WGS sequence"/>
</dbReference>
<sequence length="412" mass="46194">MKKIIMILSLLVSTITITTTSAEDIELKTDSAIAFDIESGKVLYEKNAKKILPVASATKVLTTYMVYKEIEQGKLEWSSPVTISDYPFQLTTNYTISNVPLDARKYTVKQLMKAMLVTNANSAAIALAEKIGGTEPIFVDKMKKQLKVWGINDAKLYNATGLPNSILGDNIYPKSKQSAENKLSAKDLAIITHHLLTEYPEVLKYTSLPKATFDGQDIYSYNYMLEGYPYERVGINGLFLGSPEKSGPTFIASSKINKMKVISIVIGAHQEDNDVTEPFKTTSLLLDYLYQNFERVTLLKKNQVIKDKSFAIKDSPDQSVSISPKEDMTIIKKIGTTHQNEIIYNKNENPFYAPLAKGDTLATAKYKDPNIIGMGYIGKSPVVTIQANQEVKRSFFLKVWWNHFVDYVNTNL</sequence>
<dbReference type="InterPro" id="IPR018044">
    <property type="entry name" value="Peptidase_S11"/>
</dbReference>
<evidence type="ECO:0000256" key="10">
    <source>
        <dbReference type="ARBA" id="ARBA00022984"/>
    </source>
</evidence>
<evidence type="ECO:0000256" key="14">
    <source>
        <dbReference type="SAM" id="SignalP"/>
    </source>
</evidence>
<comment type="similarity">
    <text evidence="3 13">Belongs to the peptidase S11 family.</text>
</comment>
<dbReference type="EMBL" id="JARQAG010000034">
    <property type="protein sequence ID" value="MDT2732764.1"/>
    <property type="molecule type" value="Genomic_DNA"/>
</dbReference>
<evidence type="ECO:0000256" key="13">
    <source>
        <dbReference type="RuleBase" id="RU004016"/>
    </source>
</evidence>
<comment type="pathway">
    <text evidence="2">Cell wall biogenesis; peptidoglycan biosynthesis.</text>
</comment>
<keyword evidence="8 16" id="KW-0378">Hydrolase</keyword>
<dbReference type="GO" id="GO:0006508">
    <property type="term" value="P:proteolysis"/>
    <property type="evidence" value="ECO:0007669"/>
    <property type="project" value="UniProtKB-KW"/>
</dbReference>
<evidence type="ECO:0000256" key="3">
    <source>
        <dbReference type="ARBA" id="ARBA00007164"/>
    </source>
</evidence>
<dbReference type="GO" id="GO:0009002">
    <property type="term" value="F:serine-type D-Ala-D-Ala carboxypeptidase activity"/>
    <property type="evidence" value="ECO:0007669"/>
    <property type="project" value="UniProtKB-EC"/>
</dbReference>
<keyword evidence="10" id="KW-0573">Peptidoglycan synthesis</keyword>
<evidence type="ECO:0000256" key="11">
    <source>
        <dbReference type="ARBA" id="ARBA00023316"/>
    </source>
</evidence>
<reference evidence="16" key="2">
    <citation type="submission" date="2023-03" db="EMBL/GenBank/DDBJ databases">
        <authorList>
            <person name="Shen W."/>
            <person name="Cai J."/>
        </authorList>
    </citation>
    <scope>NUCLEOTIDE SEQUENCE</scope>
    <source>
        <strain evidence="16">P82-2</strain>
    </source>
</reference>
<evidence type="ECO:0000256" key="2">
    <source>
        <dbReference type="ARBA" id="ARBA00004752"/>
    </source>
</evidence>
<keyword evidence="9" id="KW-0133">Cell shape</keyword>
<dbReference type="Gene3D" id="3.40.710.10">
    <property type="entry name" value="DD-peptidase/beta-lactamase superfamily"/>
    <property type="match status" value="1"/>
</dbReference>
<feature type="domain" description="Peptidase S11 D-Ala-D-Ala carboxypeptidase A C-terminal" evidence="15">
    <location>
        <begin position="293"/>
        <end position="390"/>
    </location>
</feature>
<dbReference type="NCBIfam" id="NF038273">
    <property type="entry name" value="strep_PBP3"/>
    <property type="match status" value="1"/>
</dbReference>
<evidence type="ECO:0000256" key="9">
    <source>
        <dbReference type="ARBA" id="ARBA00022960"/>
    </source>
</evidence>
<accession>A0A854WE14</accession>
<dbReference type="InterPro" id="IPR012907">
    <property type="entry name" value="Peptidase_S11_C"/>
</dbReference>
<dbReference type="SUPFAM" id="SSF56601">
    <property type="entry name" value="beta-lactamase/transpeptidase-like"/>
    <property type="match status" value="1"/>
</dbReference>
<gene>
    <name evidence="17" type="primary">dacA_3</name>
    <name evidence="16" type="synonym">pbp3</name>
    <name evidence="17" type="ORF">A9Y57_00789</name>
    <name evidence="16" type="ORF">P7G31_11195</name>
</gene>
<keyword evidence="6" id="KW-0645">Protease</keyword>
<organism evidence="17 18">
    <name type="scientific">Streptococcus parauberis</name>
    <dbReference type="NCBI Taxonomy" id="1348"/>
    <lineage>
        <taxon>Bacteria</taxon>
        <taxon>Bacillati</taxon>
        <taxon>Bacillota</taxon>
        <taxon>Bacilli</taxon>
        <taxon>Lactobacillales</taxon>
        <taxon>Streptococcaceae</taxon>
        <taxon>Streptococcus</taxon>
    </lineage>
</organism>
<dbReference type="InterPro" id="IPR015956">
    <property type="entry name" value="Peniciliin-bd_prot_C_sf"/>
</dbReference>
<dbReference type="Pfam" id="PF00768">
    <property type="entry name" value="Peptidase_S11"/>
    <property type="match status" value="1"/>
</dbReference>
<dbReference type="InterPro" id="IPR012338">
    <property type="entry name" value="Beta-lactam/transpept-like"/>
</dbReference>
<dbReference type="Pfam" id="PF07943">
    <property type="entry name" value="PBP5_C"/>
    <property type="match status" value="1"/>
</dbReference>
<comment type="catalytic activity">
    <reaction evidence="12">
        <text>Preferential cleavage: (Ac)2-L-Lys-D-Ala-|-D-Ala. Also transpeptidation of peptidyl-alanyl moieties that are N-acyl substituents of D-alanine.</text>
        <dbReference type="EC" id="3.4.16.4"/>
    </reaction>
</comment>
<evidence type="ECO:0000256" key="7">
    <source>
        <dbReference type="ARBA" id="ARBA00022729"/>
    </source>
</evidence>
<dbReference type="SMART" id="SM00936">
    <property type="entry name" value="PBP5_C"/>
    <property type="match status" value="1"/>
</dbReference>
<evidence type="ECO:0000256" key="5">
    <source>
        <dbReference type="ARBA" id="ARBA00022645"/>
    </source>
</evidence>
<evidence type="ECO:0000256" key="6">
    <source>
        <dbReference type="ARBA" id="ARBA00022670"/>
    </source>
</evidence>
<name>A0A854WE14_9STRE</name>
<dbReference type="SUPFAM" id="SSF69189">
    <property type="entry name" value="Penicillin-binding protein associated domain"/>
    <property type="match status" value="1"/>
</dbReference>
<dbReference type="PRINTS" id="PR00725">
    <property type="entry name" value="DADACBPTASE1"/>
</dbReference>
<keyword evidence="11" id="KW-0961">Cell wall biogenesis/degradation</keyword>
<dbReference type="Gene3D" id="2.60.410.10">
    <property type="entry name" value="D-Ala-D-Ala carboxypeptidase, C-terminal domain"/>
    <property type="match status" value="1"/>
</dbReference>
<dbReference type="RefSeq" id="WP_096633460.1">
    <property type="nucleotide sequence ID" value="NZ_JARQAG010000034.1"/>
</dbReference>
<comment type="caution">
    <text evidence="17">The sequence shown here is derived from an EMBL/GenBank/DDBJ whole genome shotgun (WGS) entry which is preliminary data.</text>
</comment>
<proteinExistence type="inferred from homology"/>
<reference evidence="17 18" key="1">
    <citation type="submission" date="2016-06" db="EMBL/GenBank/DDBJ databases">
        <authorList>
            <person name="Haines A.N."/>
            <person name="Council K.R."/>
        </authorList>
    </citation>
    <scope>NUCLEOTIDE SEQUENCE [LARGE SCALE GENOMIC DNA]</scope>
    <source>
        <strain evidence="17 18">SP158-29</strain>
    </source>
</reference>